<protein>
    <recommendedName>
        <fullName evidence="3">Response regulatory domain-containing protein</fullName>
    </recommendedName>
</protein>
<dbReference type="Proteomes" id="UP001469749">
    <property type="component" value="Unassembled WGS sequence"/>
</dbReference>
<keyword evidence="2" id="KW-1185">Reference proteome</keyword>
<sequence>MKFTKEGEIIVESVPDKGSDFSVFLRLPEASMEEHADVQTQTAVKTEEADYEDAFRGRRILLAEDIFADHDEGYYDFILMDVQMPAPLAVMIQK</sequence>
<gene>
    <name evidence="1" type="ORF">WMO25_01865</name>
</gene>
<dbReference type="EMBL" id="JBBMEK010000012">
    <property type="protein sequence ID" value="MEQ2363841.1"/>
    <property type="molecule type" value="Genomic_DNA"/>
</dbReference>
<proteinExistence type="predicted"/>
<evidence type="ECO:0000313" key="1">
    <source>
        <dbReference type="EMBL" id="MEQ2363841.1"/>
    </source>
</evidence>
<accession>A0ABV1B2S7</accession>
<comment type="caution">
    <text evidence="1">The sequence shown here is derived from an EMBL/GenBank/DDBJ whole genome shotgun (WGS) entry which is preliminary data.</text>
</comment>
<name>A0ABV1B2S7_9FIRM</name>
<evidence type="ECO:0000313" key="2">
    <source>
        <dbReference type="Proteomes" id="UP001469749"/>
    </source>
</evidence>
<reference evidence="1 2" key="1">
    <citation type="submission" date="2024-03" db="EMBL/GenBank/DDBJ databases">
        <title>Human intestinal bacterial collection.</title>
        <authorList>
            <person name="Pauvert C."/>
            <person name="Hitch T.C.A."/>
            <person name="Clavel T."/>
        </authorList>
    </citation>
    <scope>NUCLEOTIDE SEQUENCE [LARGE SCALE GENOMIC DNA]</scope>
    <source>
        <strain evidence="1 2">CLA-AA-H190</strain>
    </source>
</reference>
<evidence type="ECO:0008006" key="3">
    <source>
        <dbReference type="Google" id="ProtNLM"/>
    </source>
</evidence>
<dbReference type="RefSeq" id="WP_349083763.1">
    <property type="nucleotide sequence ID" value="NZ_JBBMEK010000012.1"/>
</dbReference>
<organism evidence="1 2">
    <name type="scientific">Coprococcus intestinihominis</name>
    <dbReference type="NCBI Taxonomy" id="3133154"/>
    <lineage>
        <taxon>Bacteria</taxon>
        <taxon>Bacillati</taxon>
        <taxon>Bacillota</taxon>
        <taxon>Clostridia</taxon>
        <taxon>Lachnospirales</taxon>
        <taxon>Lachnospiraceae</taxon>
        <taxon>Coprococcus</taxon>
    </lineage>
</organism>